<keyword evidence="1" id="KW-0812">Transmembrane</keyword>
<proteinExistence type="predicted"/>
<organism evidence="2 3">
    <name type="scientific">Legionella londiniensis</name>
    <dbReference type="NCBI Taxonomy" id="45068"/>
    <lineage>
        <taxon>Bacteria</taxon>
        <taxon>Pseudomonadati</taxon>
        <taxon>Pseudomonadota</taxon>
        <taxon>Gammaproteobacteria</taxon>
        <taxon>Legionellales</taxon>
        <taxon>Legionellaceae</taxon>
        <taxon>Legionella</taxon>
    </lineage>
</organism>
<keyword evidence="1" id="KW-0472">Membrane</keyword>
<dbReference type="STRING" id="45068.Llon_0489"/>
<gene>
    <name evidence="2" type="ORF">Llon_0489</name>
</gene>
<dbReference type="Proteomes" id="UP000054997">
    <property type="component" value="Unassembled WGS sequence"/>
</dbReference>
<keyword evidence="1" id="KW-1133">Transmembrane helix</keyword>
<sequence>MQINTSNNQFTAFVIRGCFLLFLLLSYNLYAANSLNNKLHGFNGDELTAVPGSKKRIAEWKAIINRQNPQNTQKLLEQVNTFFNRLAYIPEEPQDSVDVWLTPYEFLAAGGGDCEEFAIAKYFTLVAMGVPEQKLRITYVTIMTHNQAHMVLAYYETPDAEPLILDSLVKEILPASKRSDLLPVYSFNAEDVWLYENRKMAIPYGKASSLSKWQALIKRFQLQGGI</sequence>
<dbReference type="Pfam" id="PF06035">
    <property type="entry name" value="Peptidase_C93"/>
    <property type="match status" value="1"/>
</dbReference>
<dbReference type="PANTHER" id="PTHR39327:SF1">
    <property type="entry name" value="BLR5470 PROTEIN"/>
    <property type="match status" value="1"/>
</dbReference>
<reference evidence="2 3" key="1">
    <citation type="submission" date="2015-11" db="EMBL/GenBank/DDBJ databases">
        <title>Genomic analysis of 38 Legionella species identifies large and diverse effector repertoires.</title>
        <authorList>
            <person name="Burstein D."/>
            <person name="Amaro F."/>
            <person name="Zusman T."/>
            <person name="Lifshitz Z."/>
            <person name="Cohen O."/>
            <person name="Gilbert J.A."/>
            <person name="Pupko T."/>
            <person name="Shuman H.A."/>
            <person name="Segal G."/>
        </authorList>
    </citation>
    <scope>NUCLEOTIDE SEQUENCE [LARGE SCALE GENOMIC DNA]</scope>
    <source>
        <strain evidence="2 3">ATCC 49505</strain>
    </source>
</reference>
<dbReference type="PANTHER" id="PTHR39327">
    <property type="match status" value="1"/>
</dbReference>
<dbReference type="OrthoDB" id="5401788at2"/>
<dbReference type="PATRIC" id="fig|45068.5.peg.528"/>
<evidence type="ECO:0000313" key="3">
    <source>
        <dbReference type="Proteomes" id="UP000054997"/>
    </source>
</evidence>
<protein>
    <submittedName>
        <fullName evidence="2">Periplasmic protein</fullName>
    </submittedName>
</protein>
<dbReference type="AlphaFoldDB" id="A0A0W0VR06"/>
<comment type="caution">
    <text evidence="2">The sequence shown here is derived from an EMBL/GenBank/DDBJ whole genome shotgun (WGS) entry which is preliminary data.</text>
</comment>
<dbReference type="InterPro" id="IPR010319">
    <property type="entry name" value="Transglutaminase-like_Cys_pept"/>
</dbReference>
<accession>A0A0W0VR06</accession>
<dbReference type="Gene3D" id="3.10.620.30">
    <property type="match status" value="1"/>
</dbReference>
<keyword evidence="3" id="KW-1185">Reference proteome</keyword>
<evidence type="ECO:0000313" key="2">
    <source>
        <dbReference type="EMBL" id="KTD22615.1"/>
    </source>
</evidence>
<feature type="transmembrane region" description="Helical" evidence="1">
    <location>
        <begin position="12"/>
        <end position="30"/>
    </location>
</feature>
<evidence type="ECO:0000256" key="1">
    <source>
        <dbReference type="SAM" id="Phobius"/>
    </source>
</evidence>
<name>A0A0W0VR06_9GAMM</name>
<dbReference type="EMBL" id="LNYK01000007">
    <property type="protein sequence ID" value="KTD22615.1"/>
    <property type="molecule type" value="Genomic_DNA"/>
</dbReference>